<sequence>MKRKLKIAQIAPLWYPVPPKGYGGTEAVVSKLTEGLIKRGHSVTLFASGDSKTKAKLVSIIKRNLFSLGVPWLYDSYNILNLIEAFSRAKDFDILHTHIDVYDPIFRAKSQVPTIATLHNPFWPTKKTKTGRWHEYKARVLIYNRFSKLPYVAISNSYRKQCPADIKFVKTIYHGVDLSALKFNPNPENYFVWLGRLTPRKGLHLVVKLARELGFRLLIAGKVASPENEKYFQKEIEPYLSKKIQFLGEIQSEKEKSELLGSAKALIYPLLWEEPFGIVMIEAMACGTPVIAFPRGAAPEIIKDRKTGFLAKSLDGIKRAIKDIENISRIQCRQRVEKLFTVEKMAEEYEKIYYQLLKL</sequence>
<dbReference type="Gene3D" id="3.40.50.2000">
    <property type="entry name" value="Glycogen Phosphorylase B"/>
    <property type="match status" value="2"/>
</dbReference>
<dbReference type="EMBL" id="PFTC01000052">
    <property type="protein sequence ID" value="PJB98318.1"/>
    <property type="molecule type" value="Genomic_DNA"/>
</dbReference>
<protein>
    <submittedName>
        <fullName evidence="3">Glycosyl transferase</fullName>
    </submittedName>
</protein>
<dbReference type="Proteomes" id="UP000230097">
    <property type="component" value="Unassembled WGS sequence"/>
</dbReference>
<dbReference type="Pfam" id="PF00534">
    <property type="entry name" value="Glycos_transf_1"/>
    <property type="match status" value="1"/>
</dbReference>
<evidence type="ECO:0000313" key="4">
    <source>
        <dbReference type="Proteomes" id="UP000230097"/>
    </source>
</evidence>
<dbReference type="GO" id="GO:0016757">
    <property type="term" value="F:glycosyltransferase activity"/>
    <property type="evidence" value="ECO:0007669"/>
    <property type="project" value="InterPro"/>
</dbReference>
<dbReference type="CDD" id="cd03802">
    <property type="entry name" value="GT4_AviGT4-like"/>
    <property type="match status" value="1"/>
</dbReference>
<organism evidence="3 4">
    <name type="scientific">Candidatus Nealsonbacteria bacterium CG_4_9_14_0_8_um_filter_36_17</name>
    <dbReference type="NCBI Taxonomy" id="1974693"/>
    <lineage>
        <taxon>Bacteria</taxon>
        <taxon>Candidatus Nealsoniibacteriota</taxon>
    </lineage>
</organism>
<evidence type="ECO:0000259" key="2">
    <source>
        <dbReference type="Pfam" id="PF13439"/>
    </source>
</evidence>
<accession>A0A2M8DKZ7</accession>
<dbReference type="SUPFAM" id="SSF53756">
    <property type="entry name" value="UDP-Glycosyltransferase/glycogen phosphorylase"/>
    <property type="match status" value="1"/>
</dbReference>
<proteinExistence type="predicted"/>
<reference evidence="4" key="1">
    <citation type="submission" date="2017-09" db="EMBL/GenBank/DDBJ databases">
        <title>Depth-based differentiation of microbial function through sediment-hosted aquifers and enrichment of novel symbionts in the deep terrestrial subsurface.</title>
        <authorList>
            <person name="Probst A.J."/>
            <person name="Ladd B."/>
            <person name="Jarett J.K."/>
            <person name="Geller-Mcgrath D.E."/>
            <person name="Sieber C.M.K."/>
            <person name="Emerson J.B."/>
            <person name="Anantharaman K."/>
            <person name="Thomas B.C."/>
            <person name="Malmstrom R."/>
            <person name="Stieglmeier M."/>
            <person name="Klingl A."/>
            <person name="Woyke T."/>
            <person name="Ryan C.M."/>
            <person name="Banfield J.F."/>
        </authorList>
    </citation>
    <scope>NUCLEOTIDE SEQUENCE [LARGE SCALE GENOMIC DNA]</scope>
</reference>
<evidence type="ECO:0000259" key="1">
    <source>
        <dbReference type="Pfam" id="PF00534"/>
    </source>
</evidence>
<keyword evidence="3" id="KW-0808">Transferase</keyword>
<evidence type="ECO:0000313" key="3">
    <source>
        <dbReference type="EMBL" id="PJB98318.1"/>
    </source>
</evidence>
<dbReference type="PANTHER" id="PTHR12526">
    <property type="entry name" value="GLYCOSYLTRANSFERASE"/>
    <property type="match status" value="1"/>
</dbReference>
<comment type="caution">
    <text evidence="3">The sequence shown here is derived from an EMBL/GenBank/DDBJ whole genome shotgun (WGS) entry which is preliminary data.</text>
</comment>
<feature type="domain" description="Glycosyltransferase subfamily 4-like N-terminal" evidence="2">
    <location>
        <begin position="22"/>
        <end position="179"/>
    </location>
</feature>
<dbReference type="InterPro" id="IPR001296">
    <property type="entry name" value="Glyco_trans_1"/>
</dbReference>
<dbReference type="InterPro" id="IPR028098">
    <property type="entry name" value="Glyco_trans_4-like_N"/>
</dbReference>
<feature type="domain" description="Glycosyl transferase family 1" evidence="1">
    <location>
        <begin position="185"/>
        <end position="327"/>
    </location>
</feature>
<name>A0A2M8DKZ7_9BACT</name>
<dbReference type="AlphaFoldDB" id="A0A2M8DKZ7"/>
<gene>
    <name evidence="3" type="ORF">CO078_02170</name>
</gene>
<dbReference type="PANTHER" id="PTHR12526:SF595">
    <property type="entry name" value="BLL5217 PROTEIN"/>
    <property type="match status" value="1"/>
</dbReference>
<dbReference type="Pfam" id="PF13439">
    <property type="entry name" value="Glyco_transf_4"/>
    <property type="match status" value="1"/>
</dbReference>